<gene>
    <name evidence="1" type="primary">LOC498154</name>
    <name evidence="1" type="ORF">rCG_42749</name>
</gene>
<dbReference type="AlphaFoldDB" id="A6K1W0"/>
<reference evidence="1 2" key="1">
    <citation type="submission" date="2005-07" db="EMBL/GenBank/DDBJ databases">
        <authorList>
            <person name="Mural R.J."/>
            <person name="Li P.W."/>
            <person name="Adams M.D."/>
            <person name="Amanatides P.G."/>
            <person name="Baden-Tillson H."/>
            <person name="Barnstead M."/>
            <person name="Chin S.H."/>
            <person name="Dew I."/>
            <person name="Evans C.A."/>
            <person name="Ferriera S."/>
            <person name="Flanigan M."/>
            <person name="Fosler C."/>
            <person name="Glodek A."/>
            <person name="Gu Z."/>
            <person name="Holt R.A."/>
            <person name="Jennings D."/>
            <person name="Kraft C.L."/>
            <person name="Lu F."/>
            <person name="Nguyen T."/>
            <person name="Nusskern D.R."/>
            <person name="Pfannkoch C.M."/>
            <person name="Sitter C."/>
            <person name="Sutton G.G."/>
            <person name="Venter J.C."/>
            <person name="Wang Z."/>
            <person name="Woodage T."/>
            <person name="Zheng X.H."/>
            <person name="Zhong F."/>
        </authorList>
    </citation>
    <scope>NUCLEOTIDE SEQUENCE [LARGE SCALE GENOMIC DNA]</scope>
    <source>
        <strain>BN</strain>
        <strain evidence="2">Sprague-Dawley</strain>
    </source>
</reference>
<name>A6K1W0_RAT</name>
<evidence type="ECO:0000313" key="2">
    <source>
        <dbReference type="Proteomes" id="UP000234681"/>
    </source>
</evidence>
<dbReference type="EMBL" id="CH474012">
    <property type="protein sequence ID" value="EDL89766.1"/>
    <property type="molecule type" value="Genomic_DNA"/>
</dbReference>
<organism evidence="1 2">
    <name type="scientific">Rattus norvegicus</name>
    <name type="common">Rat</name>
    <dbReference type="NCBI Taxonomy" id="10116"/>
    <lineage>
        <taxon>Eukaryota</taxon>
        <taxon>Metazoa</taxon>
        <taxon>Chordata</taxon>
        <taxon>Craniata</taxon>
        <taxon>Vertebrata</taxon>
        <taxon>Euteleostomi</taxon>
        <taxon>Mammalia</taxon>
        <taxon>Eutheria</taxon>
        <taxon>Euarchontoglires</taxon>
        <taxon>Glires</taxon>
        <taxon>Rodentia</taxon>
        <taxon>Myomorpha</taxon>
        <taxon>Muroidea</taxon>
        <taxon>Muridae</taxon>
        <taxon>Murinae</taxon>
        <taxon>Rattus</taxon>
    </lineage>
</organism>
<sequence>MTPSEHTLHSHWMTFQTIKNRPSMPHREGTDRLERIWCESGSGSSEFTGVCKWEPRPVSAFSLSRFQPQLLDLLIHGPLHQSLLYPRYRGL</sequence>
<evidence type="ECO:0000313" key="1">
    <source>
        <dbReference type="EMBL" id="EDL89766.1"/>
    </source>
</evidence>
<dbReference type="Proteomes" id="UP000234681">
    <property type="component" value="Chromosome 12"/>
</dbReference>
<protein>
    <submittedName>
        <fullName evidence="1">Uncharacterized protein LOC498154</fullName>
    </submittedName>
</protein>
<accession>A6K1W0</accession>
<proteinExistence type="predicted"/>